<dbReference type="OrthoDB" id="541276at2759"/>
<dbReference type="PROSITE" id="PS50011">
    <property type="entry name" value="PROTEIN_KINASE_DOM"/>
    <property type="match status" value="1"/>
</dbReference>
<name>A0A485KSY1_9STRA</name>
<proteinExistence type="predicted"/>
<keyword evidence="1 3" id="KW-0547">Nucleotide-binding</keyword>
<dbReference type="CDD" id="cd00821">
    <property type="entry name" value="PH"/>
    <property type="match status" value="1"/>
</dbReference>
<dbReference type="FunFam" id="1.10.510.10:FF:000571">
    <property type="entry name" value="Maternal embryonic leucine zipper kinase"/>
    <property type="match status" value="1"/>
</dbReference>
<dbReference type="InterPro" id="IPR011009">
    <property type="entry name" value="Kinase-like_dom_sf"/>
</dbReference>
<dbReference type="PANTHER" id="PTHR24347">
    <property type="entry name" value="SERINE/THREONINE-PROTEIN KINASE"/>
    <property type="match status" value="1"/>
</dbReference>
<dbReference type="Gene3D" id="3.30.200.20">
    <property type="entry name" value="Phosphorylase Kinase, domain 1"/>
    <property type="match status" value="1"/>
</dbReference>
<keyword evidence="2 3" id="KW-0067">ATP-binding</keyword>
<dbReference type="SMART" id="SM00233">
    <property type="entry name" value="PH"/>
    <property type="match status" value="1"/>
</dbReference>
<evidence type="ECO:0000313" key="6">
    <source>
        <dbReference type="EMBL" id="KAF0698131.1"/>
    </source>
</evidence>
<dbReference type="Proteomes" id="UP000332933">
    <property type="component" value="Unassembled WGS sequence"/>
</dbReference>
<dbReference type="InterPro" id="IPR000719">
    <property type="entry name" value="Prot_kinase_dom"/>
</dbReference>
<dbReference type="AlphaFoldDB" id="A0A485KSY1"/>
<dbReference type="EMBL" id="CAADRA010005281">
    <property type="protein sequence ID" value="VFT88093.1"/>
    <property type="molecule type" value="Genomic_DNA"/>
</dbReference>
<dbReference type="Gene3D" id="1.10.510.10">
    <property type="entry name" value="Transferase(Phosphotransferase) domain 1"/>
    <property type="match status" value="1"/>
</dbReference>
<dbReference type="PROSITE" id="PS50003">
    <property type="entry name" value="PH_DOMAIN"/>
    <property type="match status" value="1"/>
</dbReference>
<gene>
    <name evidence="7" type="primary">Aste57867_11227</name>
    <name evidence="6" type="ORF">As57867_011185</name>
    <name evidence="7" type="ORF">ASTE57867_11227</name>
</gene>
<dbReference type="PROSITE" id="PS00107">
    <property type="entry name" value="PROTEIN_KINASE_ATP"/>
    <property type="match status" value="1"/>
</dbReference>
<dbReference type="EMBL" id="VJMH01005260">
    <property type="protein sequence ID" value="KAF0698131.1"/>
    <property type="molecule type" value="Genomic_DNA"/>
</dbReference>
<evidence type="ECO:0000313" key="8">
    <source>
        <dbReference type="Proteomes" id="UP000332933"/>
    </source>
</evidence>
<protein>
    <submittedName>
        <fullName evidence="7">Aste57867_11227 protein</fullName>
    </submittedName>
</protein>
<dbReference type="InterPro" id="IPR011993">
    <property type="entry name" value="PH-like_dom_sf"/>
</dbReference>
<evidence type="ECO:0000259" key="5">
    <source>
        <dbReference type="PROSITE" id="PS50011"/>
    </source>
</evidence>
<dbReference type="SUPFAM" id="SSF56112">
    <property type="entry name" value="Protein kinase-like (PK-like)"/>
    <property type="match status" value="1"/>
</dbReference>
<dbReference type="CDD" id="cd05117">
    <property type="entry name" value="STKc_CAMK"/>
    <property type="match status" value="1"/>
</dbReference>
<dbReference type="GO" id="GO:0004672">
    <property type="term" value="F:protein kinase activity"/>
    <property type="evidence" value="ECO:0007669"/>
    <property type="project" value="InterPro"/>
</dbReference>
<dbReference type="SMART" id="SM00220">
    <property type="entry name" value="S_TKc"/>
    <property type="match status" value="1"/>
</dbReference>
<accession>A0A485KSY1</accession>
<evidence type="ECO:0000256" key="1">
    <source>
        <dbReference type="ARBA" id="ARBA00022741"/>
    </source>
</evidence>
<dbReference type="InterPro" id="IPR017441">
    <property type="entry name" value="Protein_kinase_ATP_BS"/>
</dbReference>
<feature type="domain" description="Protein kinase" evidence="5">
    <location>
        <begin position="193"/>
        <end position="449"/>
    </location>
</feature>
<reference evidence="6" key="2">
    <citation type="submission" date="2019-06" db="EMBL/GenBank/DDBJ databases">
        <title>Genomics analysis of Aphanomyces spp. identifies a new class of oomycete effector associated with host adaptation.</title>
        <authorList>
            <person name="Gaulin E."/>
        </authorList>
    </citation>
    <scope>NUCLEOTIDE SEQUENCE</scope>
    <source>
        <strain evidence="6">CBS 578.67</strain>
    </source>
</reference>
<feature type="binding site" evidence="3">
    <location>
        <position position="222"/>
    </location>
    <ligand>
        <name>ATP</name>
        <dbReference type="ChEBI" id="CHEBI:30616"/>
    </ligand>
</feature>
<sequence>METPLSPSPMPLTLQLDPIAVEDIPMEEEYDHLDEALLSPTSKQRYRSGSLQHRCGFGFIKGATVRNKYFRLRDHGLLGYFTQDDHTASLEIMFSLFTTVEPQPPVNFVVRSVDIAQTATWLKVEDPVTFKAGSPEEMDQWVADIQTKLDLMKRKEDAKSYRKRSMIPAHNADDMVFSVTEDPPYYRAFSHKFLMLNEIGEGSFSIVRKGVNRLTAEMVAVKCARHTPALLEEVSILKQLQHPNIVNLHGVYKLDDMFYIVMDYMANGDLCDKLIEVQRFPEDDVRHIIALVAHGIQYIHSLNIVHRDIKPENILLHKNSIKLADFGLAKRITDPSGLFQKGCGTPEYAAPELLYGRPYGTKSDLFSLGVVMYVLLFGSFPFTVASAAALQRLERFTEGADIRDMSCLHPSNPIWKSVSPEAQQVVHKLLVVDPDERLSATELLEHPWLKKEMHQVGPPGEDDDGLRIQNCIEKGLLELLSRGFEVLKHNQNGKTSHAHRTILRYDVATMSLSWTPASTLHQNPKKHFKVHPRVIFLKDVINVTTGCTTPAFMKVTHHTIKSDHCFSLVTETRTLDLETETKGQQLYLMDGLMRLVEQARRSAG</sequence>
<keyword evidence="8" id="KW-1185">Reference proteome</keyword>
<dbReference type="InterPro" id="IPR008271">
    <property type="entry name" value="Ser/Thr_kinase_AS"/>
</dbReference>
<dbReference type="Pfam" id="PF00069">
    <property type="entry name" value="Pkinase"/>
    <property type="match status" value="1"/>
</dbReference>
<evidence type="ECO:0000259" key="4">
    <source>
        <dbReference type="PROSITE" id="PS50003"/>
    </source>
</evidence>
<evidence type="ECO:0000313" key="7">
    <source>
        <dbReference type="EMBL" id="VFT88093.1"/>
    </source>
</evidence>
<dbReference type="InterPro" id="IPR001849">
    <property type="entry name" value="PH_domain"/>
</dbReference>
<dbReference type="SUPFAM" id="SSF50729">
    <property type="entry name" value="PH domain-like"/>
    <property type="match status" value="2"/>
</dbReference>
<dbReference type="PROSITE" id="PS00108">
    <property type="entry name" value="PROTEIN_KINASE_ST"/>
    <property type="match status" value="1"/>
</dbReference>
<reference evidence="7 8" key="1">
    <citation type="submission" date="2019-03" db="EMBL/GenBank/DDBJ databases">
        <authorList>
            <person name="Gaulin E."/>
            <person name="Dumas B."/>
        </authorList>
    </citation>
    <scope>NUCLEOTIDE SEQUENCE [LARGE SCALE GENOMIC DNA]</scope>
    <source>
        <strain evidence="7">CBS 568.67</strain>
    </source>
</reference>
<feature type="domain" description="PH" evidence="4">
    <location>
        <begin position="44"/>
        <end position="150"/>
    </location>
</feature>
<dbReference type="GO" id="GO:0005524">
    <property type="term" value="F:ATP binding"/>
    <property type="evidence" value="ECO:0007669"/>
    <property type="project" value="UniProtKB-UniRule"/>
</dbReference>
<dbReference type="Gene3D" id="2.30.29.30">
    <property type="entry name" value="Pleckstrin-homology domain (PH domain)/Phosphotyrosine-binding domain (PTB)"/>
    <property type="match status" value="2"/>
</dbReference>
<evidence type="ECO:0000256" key="2">
    <source>
        <dbReference type="ARBA" id="ARBA00022840"/>
    </source>
</evidence>
<organism evidence="7 8">
    <name type="scientific">Aphanomyces stellatus</name>
    <dbReference type="NCBI Taxonomy" id="120398"/>
    <lineage>
        <taxon>Eukaryota</taxon>
        <taxon>Sar</taxon>
        <taxon>Stramenopiles</taxon>
        <taxon>Oomycota</taxon>
        <taxon>Saprolegniomycetes</taxon>
        <taxon>Saprolegniales</taxon>
        <taxon>Verrucalvaceae</taxon>
        <taxon>Aphanomyces</taxon>
    </lineage>
</organism>
<evidence type="ECO:0000256" key="3">
    <source>
        <dbReference type="PROSITE-ProRule" id="PRU10141"/>
    </source>
</evidence>